<dbReference type="Proteomes" id="UP000489600">
    <property type="component" value="Unassembled WGS sequence"/>
</dbReference>
<dbReference type="PANTHER" id="PTHR31099">
    <property type="entry name" value="OS06G0165300 PROTEIN"/>
    <property type="match status" value="1"/>
</dbReference>
<keyword evidence="3" id="KW-1185">Reference proteome</keyword>
<dbReference type="EMBL" id="CABITT030000008">
    <property type="protein sequence ID" value="VVB15735.1"/>
    <property type="molecule type" value="Genomic_DNA"/>
</dbReference>
<name>A0A565CPU6_9BRAS</name>
<reference evidence="2" key="1">
    <citation type="submission" date="2019-07" db="EMBL/GenBank/DDBJ databases">
        <authorList>
            <person name="Dittberner H."/>
        </authorList>
    </citation>
    <scope>NUCLEOTIDE SEQUENCE [LARGE SCALE GENOMIC DNA]</scope>
</reference>
<feature type="region of interest" description="Disordered" evidence="1">
    <location>
        <begin position="1"/>
        <end position="51"/>
    </location>
</feature>
<feature type="compositionally biased region" description="Basic and acidic residues" evidence="1">
    <location>
        <begin position="1"/>
        <end position="12"/>
    </location>
</feature>
<evidence type="ECO:0000256" key="1">
    <source>
        <dbReference type="SAM" id="MobiDB-lite"/>
    </source>
</evidence>
<dbReference type="AlphaFoldDB" id="A0A565CPU6"/>
<dbReference type="PANTHER" id="PTHR31099:SF49">
    <property type="entry name" value="MYOSIN HEAVY CHAIN-LIKE PROTEIN"/>
    <property type="match status" value="1"/>
</dbReference>
<organism evidence="2 3">
    <name type="scientific">Arabis nemorensis</name>
    <dbReference type="NCBI Taxonomy" id="586526"/>
    <lineage>
        <taxon>Eukaryota</taxon>
        <taxon>Viridiplantae</taxon>
        <taxon>Streptophyta</taxon>
        <taxon>Embryophyta</taxon>
        <taxon>Tracheophyta</taxon>
        <taxon>Spermatophyta</taxon>
        <taxon>Magnoliopsida</taxon>
        <taxon>eudicotyledons</taxon>
        <taxon>Gunneridae</taxon>
        <taxon>Pentapetalae</taxon>
        <taxon>rosids</taxon>
        <taxon>malvids</taxon>
        <taxon>Brassicales</taxon>
        <taxon>Brassicaceae</taxon>
        <taxon>Arabideae</taxon>
        <taxon>Arabis</taxon>
    </lineage>
</organism>
<evidence type="ECO:0000313" key="2">
    <source>
        <dbReference type="EMBL" id="VVB15735.1"/>
    </source>
</evidence>
<evidence type="ECO:0000313" key="3">
    <source>
        <dbReference type="Proteomes" id="UP000489600"/>
    </source>
</evidence>
<gene>
    <name evidence="2" type="ORF">ANE_LOCUS26179</name>
</gene>
<feature type="region of interest" description="Disordered" evidence="1">
    <location>
        <begin position="88"/>
        <end position="117"/>
    </location>
</feature>
<comment type="caution">
    <text evidence="2">The sequence shown here is derived from an EMBL/GenBank/DDBJ whole genome shotgun (WGS) entry which is preliminary data.</text>
</comment>
<proteinExistence type="predicted"/>
<accession>A0A565CPU6</accession>
<protein>
    <submittedName>
        <fullName evidence="2">Uncharacterized protein</fullName>
    </submittedName>
</protein>
<dbReference type="OrthoDB" id="1114078at2759"/>
<feature type="compositionally biased region" description="Basic and acidic residues" evidence="1">
    <location>
        <begin position="22"/>
        <end position="35"/>
    </location>
</feature>
<sequence length="296" mass="33761">MSSEGSTRDVETQSRSVSSWLRPHDRAISKEEKGNESSGDSGNSVAGLFKSRTDAAKPNSFELLEVKSEPNEFETAVHTEAYKQVFGLAGPSQPGKKKRRVKKSVPDPPGSTLSTEDSLHDLRESCHFSEDIEILVPSSYCRADEPPEGFFTVYESYFHDCFLWFPIPYVILEFLKELELSISQITPRGIRHMVGILVRGYECDEDISAYHLLNLLEFRQSSPKNKFVYYASNKKDRRIIRGFPSKDRQWIDFFFYVPICEAILGNGIELIKTSWQRMGSRPVARFWPGSSSFSCR</sequence>